<feature type="binding site" evidence="3">
    <location>
        <position position="126"/>
    </location>
    <ligand>
        <name>Zn(2+)</name>
        <dbReference type="ChEBI" id="CHEBI:29105"/>
    </ligand>
</feature>
<dbReference type="SUPFAM" id="SSF51182">
    <property type="entry name" value="RmlC-like cupins"/>
    <property type="match status" value="1"/>
</dbReference>
<dbReference type="GO" id="GO:0008270">
    <property type="term" value="F:zinc ion binding"/>
    <property type="evidence" value="ECO:0007669"/>
    <property type="project" value="InterPro"/>
</dbReference>
<dbReference type="Proteomes" id="UP000035268">
    <property type="component" value="Chromosome"/>
</dbReference>
<dbReference type="Gene3D" id="2.60.120.10">
    <property type="entry name" value="Jelly Rolls"/>
    <property type="match status" value="2"/>
</dbReference>
<dbReference type="EC" id="5.3.1.8" evidence="6"/>
<keyword evidence="7" id="KW-1185">Reference proteome</keyword>
<dbReference type="GO" id="GO:0004476">
    <property type="term" value="F:mannose-6-phosphate isomerase activity"/>
    <property type="evidence" value="ECO:0007669"/>
    <property type="project" value="InterPro"/>
</dbReference>
<dbReference type="AlphaFoldDB" id="A0A0G3EJ76"/>
<dbReference type="Pfam" id="PF20511">
    <property type="entry name" value="PMI_typeI_cat"/>
    <property type="match status" value="1"/>
</dbReference>
<accession>A0A0G3EJ76</accession>
<gene>
    <name evidence="6" type="primary">gmuF</name>
    <name evidence="6" type="ORF">L21SP4_02265</name>
</gene>
<evidence type="ECO:0000259" key="5">
    <source>
        <dbReference type="Pfam" id="PF20511"/>
    </source>
</evidence>
<dbReference type="InterPro" id="IPR014710">
    <property type="entry name" value="RmlC-like_jellyroll"/>
</dbReference>
<dbReference type="InterPro" id="IPR046457">
    <property type="entry name" value="PMI_typeI_cat"/>
</dbReference>
<keyword evidence="6" id="KW-0413">Isomerase</keyword>
<feature type="binding site" evidence="3">
    <location>
        <position position="110"/>
    </location>
    <ligand>
        <name>Zn(2+)</name>
        <dbReference type="ChEBI" id="CHEBI:29105"/>
    </ligand>
</feature>
<reference evidence="6 7" key="2">
    <citation type="journal article" date="2016" name="ISME J.">
        <title>Characterization of the first cultured representative of Verrucomicrobia subdivision 5 indicates the proposal of a novel phylum.</title>
        <authorList>
            <person name="Spring S."/>
            <person name="Bunk B."/>
            <person name="Sproer C."/>
            <person name="Schumann P."/>
            <person name="Rohde M."/>
            <person name="Tindall B.J."/>
            <person name="Klenk H.P."/>
        </authorList>
    </citation>
    <scope>NUCLEOTIDE SEQUENCE [LARGE SCALE GENOMIC DNA]</scope>
    <source>
        <strain evidence="6 7">L21-Fru-AB</strain>
    </source>
</reference>
<comment type="cofactor">
    <cofactor evidence="3">
        <name>Zn(2+)</name>
        <dbReference type="ChEBI" id="CHEBI:29105"/>
    </cofactor>
    <text evidence="3">Binds 1 zinc ion per subunit.</text>
</comment>
<proteinExistence type="predicted"/>
<sequence length="338" mass="37236">MDDERGDFAVSELYPLKFRPVYKDYLWGGDRLASRFNRDLPGGRAAESWEISAHPDGLSVVREGPLAGRGLDELVAVYGRDLLGSAAPEDGFPLLIKLIDARDVLSVQVHPDNRSAARSGGDPKTEMWYFFEGDREAGVYCGLAPGTGRENFLAAVREQRLADVLRRVPAAAGEAVWVPGGRVHAIGRGCLLLEIQQNSNTTYRVYDWDRVGHDGRPRELHLEQALEVIDFGDEDDPRCTSRPFTEHGTAGDRICRSPYFRLDRFRLDAEITLQTDGTTFHAWFLPDGEARVRTAGGTTRWHGGESLLIPASTGTYTIQPLEGGGQALRTTLPGAEGD</sequence>
<evidence type="ECO:0000313" key="6">
    <source>
        <dbReference type="EMBL" id="AKJ65492.1"/>
    </source>
</evidence>
<dbReference type="STRING" id="1307763.L21SP4_02265"/>
<dbReference type="InterPro" id="IPR014628">
    <property type="entry name" value="Man6P_isomerase_Firm_short"/>
</dbReference>
<organism evidence="6 7">
    <name type="scientific">Kiritimatiella glycovorans</name>
    <dbReference type="NCBI Taxonomy" id="1307763"/>
    <lineage>
        <taxon>Bacteria</taxon>
        <taxon>Pseudomonadati</taxon>
        <taxon>Kiritimatiellota</taxon>
        <taxon>Kiritimatiellia</taxon>
        <taxon>Kiritimatiellales</taxon>
        <taxon>Kiritimatiellaceae</taxon>
        <taxon>Kiritimatiella</taxon>
    </lineage>
</organism>
<dbReference type="InterPro" id="IPR051804">
    <property type="entry name" value="Carb_Metab_Reg_Kinase/Isom"/>
</dbReference>
<keyword evidence="2 3" id="KW-0862">Zinc</keyword>
<evidence type="ECO:0000256" key="2">
    <source>
        <dbReference type="ARBA" id="ARBA00022833"/>
    </source>
</evidence>
<evidence type="ECO:0000256" key="3">
    <source>
        <dbReference type="PIRSR" id="PIRSR036894-1"/>
    </source>
</evidence>
<reference evidence="7" key="1">
    <citation type="submission" date="2015-02" db="EMBL/GenBank/DDBJ databases">
        <title>Description and complete genome sequence of the first cultured representative of the subdivision 5 of the Verrucomicrobia phylum.</title>
        <authorList>
            <person name="Spring S."/>
            <person name="Bunk B."/>
            <person name="Sproer C."/>
            <person name="Klenk H.-P."/>
        </authorList>
    </citation>
    <scope>NUCLEOTIDE SEQUENCE [LARGE SCALE GENOMIC DNA]</scope>
    <source>
        <strain evidence="7">L21-Fru-AB</strain>
    </source>
</reference>
<evidence type="ECO:0000256" key="1">
    <source>
        <dbReference type="ARBA" id="ARBA00022723"/>
    </source>
</evidence>
<protein>
    <submittedName>
        <fullName evidence="6">Putative mannose-6-phosphate isomerase GmuF</fullName>
        <ecNumber evidence="6">5.3.1.8</ecNumber>
    </submittedName>
</protein>
<dbReference type="InterPro" id="IPR011051">
    <property type="entry name" value="RmlC_Cupin_sf"/>
</dbReference>
<feature type="active site" evidence="4">
    <location>
        <position position="204"/>
    </location>
</feature>
<evidence type="ECO:0000313" key="7">
    <source>
        <dbReference type="Proteomes" id="UP000035268"/>
    </source>
</evidence>
<dbReference type="PANTHER" id="PTHR42742:SF3">
    <property type="entry name" value="FRUCTOKINASE"/>
    <property type="match status" value="1"/>
</dbReference>
<feature type="domain" description="Phosphomannose isomerase type I catalytic" evidence="5">
    <location>
        <begin position="17"/>
        <end position="117"/>
    </location>
</feature>
<dbReference type="EMBL" id="CP010904">
    <property type="protein sequence ID" value="AKJ65492.1"/>
    <property type="molecule type" value="Genomic_DNA"/>
</dbReference>
<name>A0A0G3EJ76_9BACT</name>
<dbReference type="PIRSF" id="PIRSF036894">
    <property type="entry name" value="PMI_Firm_short"/>
    <property type="match status" value="1"/>
</dbReference>
<dbReference type="KEGG" id="vbl:L21SP4_02265"/>
<dbReference type="GO" id="GO:0005975">
    <property type="term" value="P:carbohydrate metabolic process"/>
    <property type="evidence" value="ECO:0007669"/>
    <property type="project" value="InterPro"/>
</dbReference>
<keyword evidence="1 3" id="KW-0479">Metal-binding</keyword>
<dbReference type="PANTHER" id="PTHR42742">
    <property type="entry name" value="TRANSCRIPTIONAL REPRESSOR MPRA"/>
    <property type="match status" value="1"/>
</dbReference>
<evidence type="ECO:0000256" key="4">
    <source>
        <dbReference type="PIRSR" id="PIRSR036894-2"/>
    </source>
</evidence>
<feature type="binding site" evidence="3">
    <location>
        <position position="184"/>
    </location>
    <ligand>
        <name>Zn(2+)</name>
        <dbReference type="ChEBI" id="CHEBI:29105"/>
    </ligand>
</feature>
<dbReference type="PATRIC" id="fig|1609981.3.peg.2357"/>
<dbReference type="CDD" id="cd07010">
    <property type="entry name" value="cupin_PMI_type_I_N_bac"/>
    <property type="match status" value="1"/>
</dbReference>